<evidence type="ECO:0000256" key="4">
    <source>
        <dbReference type="ARBA" id="ARBA00022691"/>
    </source>
</evidence>
<dbReference type="PROSITE" id="PS00092">
    <property type="entry name" value="N6_MTASE"/>
    <property type="match status" value="1"/>
</dbReference>
<dbReference type="AlphaFoldDB" id="A0A5C4WTA1"/>
<dbReference type="InterPro" id="IPR007848">
    <property type="entry name" value="Small_mtfrase_dom"/>
</dbReference>
<evidence type="ECO:0000256" key="1">
    <source>
        <dbReference type="ARBA" id="ARBA00006149"/>
    </source>
</evidence>
<dbReference type="PANTHER" id="PTHR45875">
    <property type="entry name" value="METHYLTRANSFERASE N6AMT1"/>
    <property type="match status" value="1"/>
</dbReference>
<dbReference type="InterPro" id="IPR002052">
    <property type="entry name" value="DNA_methylase_N6_adenine_CS"/>
</dbReference>
<keyword evidence="4" id="KW-0949">S-adenosyl-L-methionine</keyword>
<reference evidence="5 6" key="1">
    <citation type="submission" date="2019-10" db="EMBL/GenBank/DDBJ databases">
        <title>Nonomuraea sp. nov., isolated from Phyllanthus amarus.</title>
        <authorList>
            <person name="Klykleung N."/>
            <person name="Tanasupawat S."/>
        </authorList>
    </citation>
    <scope>NUCLEOTIDE SEQUENCE [LARGE SCALE GENOMIC DNA]</scope>
    <source>
        <strain evidence="5 6">PA1-10</strain>
    </source>
</reference>
<dbReference type="PANTHER" id="PTHR45875:SF1">
    <property type="entry name" value="METHYLTRANSFERASE N6AMT1"/>
    <property type="match status" value="1"/>
</dbReference>
<dbReference type="OrthoDB" id="8746524at2"/>
<keyword evidence="3 5" id="KW-0808">Transferase</keyword>
<accession>A0A5C4WTA1</accession>
<name>A0A5C4WTA1_9ACTN</name>
<proteinExistence type="inferred from homology"/>
<sequence>MRPPGVYRPQSDTTMLSAALGLLDLPRGAKILDIGTGTGAIAIDAARRGAARVTAIDLSVRAVLAAWFNTLVRGLRVRVIRGDLFAPVEGERFDVILANPPYVPGHARPPARHSRALAWDAGLDGRRLLDRICSAAPAHLSSGGTLLLVQSALSDVRESLRRLRAAGLDAHVVAHRLEPFGPVMRARIARLQSLGLTLPGQRHEELVVIRADRTDTRRADAR</sequence>
<dbReference type="GO" id="GO:0008276">
    <property type="term" value="F:protein methyltransferase activity"/>
    <property type="evidence" value="ECO:0007669"/>
    <property type="project" value="TreeGrafter"/>
</dbReference>
<gene>
    <name evidence="5" type="ORF">FH608_008590</name>
</gene>
<dbReference type="GO" id="GO:0032259">
    <property type="term" value="P:methylation"/>
    <property type="evidence" value="ECO:0007669"/>
    <property type="project" value="UniProtKB-KW"/>
</dbReference>
<dbReference type="NCBIfam" id="TIGR00537">
    <property type="entry name" value="hemK_rel_arch"/>
    <property type="match status" value="1"/>
</dbReference>
<dbReference type="GO" id="GO:0008170">
    <property type="term" value="F:N-methyltransferase activity"/>
    <property type="evidence" value="ECO:0007669"/>
    <property type="project" value="UniProtKB-ARBA"/>
</dbReference>
<dbReference type="GO" id="GO:0008757">
    <property type="term" value="F:S-adenosylmethionine-dependent methyltransferase activity"/>
    <property type="evidence" value="ECO:0007669"/>
    <property type="project" value="TreeGrafter"/>
</dbReference>
<organism evidence="5 6">
    <name type="scientific">Nonomuraea phyllanthi</name>
    <dbReference type="NCBI Taxonomy" id="2219224"/>
    <lineage>
        <taxon>Bacteria</taxon>
        <taxon>Bacillati</taxon>
        <taxon>Actinomycetota</taxon>
        <taxon>Actinomycetes</taxon>
        <taxon>Streptosporangiales</taxon>
        <taxon>Streptosporangiaceae</taxon>
        <taxon>Nonomuraea</taxon>
    </lineage>
</organism>
<dbReference type="Gene3D" id="3.40.50.150">
    <property type="entry name" value="Vaccinia Virus protein VP39"/>
    <property type="match status" value="1"/>
</dbReference>
<comment type="caution">
    <text evidence="5">The sequence shown here is derived from an EMBL/GenBank/DDBJ whole genome shotgun (WGS) entry which is preliminary data.</text>
</comment>
<evidence type="ECO:0000256" key="3">
    <source>
        <dbReference type="ARBA" id="ARBA00022679"/>
    </source>
</evidence>
<dbReference type="Pfam" id="PF05175">
    <property type="entry name" value="MTS"/>
    <property type="match status" value="1"/>
</dbReference>
<dbReference type="InterPro" id="IPR004557">
    <property type="entry name" value="PrmC-related"/>
</dbReference>
<dbReference type="EMBL" id="VDLX02000002">
    <property type="protein sequence ID" value="KAB8196892.1"/>
    <property type="molecule type" value="Genomic_DNA"/>
</dbReference>
<dbReference type="GO" id="GO:0003676">
    <property type="term" value="F:nucleic acid binding"/>
    <property type="evidence" value="ECO:0007669"/>
    <property type="project" value="InterPro"/>
</dbReference>
<protein>
    <submittedName>
        <fullName evidence="5">Methyltransferase</fullName>
    </submittedName>
</protein>
<evidence type="ECO:0000256" key="2">
    <source>
        <dbReference type="ARBA" id="ARBA00022603"/>
    </source>
</evidence>
<dbReference type="Proteomes" id="UP000312512">
    <property type="component" value="Unassembled WGS sequence"/>
</dbReference>
<dbReference type="GO" id="GO:0035657">
    <property type="term" value="C:eRF1 methyltransferase complex"/>
    <property type="evidence" value="ECO:0007669"/>
    <property type="project" value="TreeGrafter"/>
</dbReference>
<evidence type="ECO:0000313" key="5">
    <source>
        <dbReference type="EMBL" id="KAB8196892.1"/>
    </source>
</evidence>
<keyword evidence="6" id="KW-1185">Reference proteome</keyword>
<comment type="similarity">
    <text evidence="1">Belongs to the eukaryotic/archaeal PrmC-related family.</text>
</comment>
<evidence type="ECO:0000313" key="6">
    <source>
        <dbReference type="Proteomes" id="UP000312512"/>
    </source>
</evidence>
<dbReference type="SUPFAM" id="SSF53335">
    <property type="entry name" value="S-adenosyl-L-methionine-dependent methyltransferases"/>
    <property type="match status" value="1"/>
</dbReference>
<dbReference type="CDD" id="cd02440">
    <property type="entry name" value="AdoMet_MTases"/>
    <property type="match status" value="1"/>
</dbReference>
<keyword evidence="2 5" id="KW-0489">Methyltransferase</keyword>
<dbReference type="InterPro" id="IPR052190">
    <property type="entry name" value="Euk-Arch_PrmC-MTase"/>
</dbReference>
<dbReference type="InterPro" id="IPR029063">
    <property type="entry name" value="SAM-dependent_MTases_sf"/>
</dbReference>
<accession>A0A5P9ZB39</accession>